<name>A0A974WJ00_9BACT</name>
<dbReference type="AlphaFoldDB" id="A0A974WJ00"/>
<protein>
    <submittedName>
        <fullName evidence="3">Alpha/beta hydrolase</fullName>
    </submittedName>
</protein>
<feature type="domain" description="AB hydrolase-1" evidence="2">
    <location>
        <begin position="79"/>
        <end position="301"/>
    </location>
</feature>
<evidence type="ECO:0000313" key="4">
    <source>
        <dbReference type="Proteomes" id="UP000662783"/>
    </source>
</evidence>
<dbReference type="SUPFAM" id="SSF53474">
    <property type="entry name" value="alpha/beta-Hydrolases"/>
    <property type="match status" value="1"/>
</dbReference>
<dbReference type="EMBL" id="CP070608">
    <property type="protein sequence ID" value="QSE98012.1"/>
    <property type="molecule type" value="Genomic_DNA"/>
</dbReference>
<proteinExistence type="predicted"/>
<dbReference type="Gene3D" id="3.40.50.1820">
    <property type="entry name" value="alpha/beta hydrolase"/>
    <property type="match status" value="1"/>
</dbReference>
<dbReference type="RefSeq" id="WP_205722520.1">
    <property type="nucleotide sequence ID" value="NZ_CP070608.1"/>
</dbReference>
<dbReference type="Proteomes" id="UP000662783">
    <property type="component" value="Chromosome"/>
</dbReference>
<sequence>MKALKISLVVIIAVVAAYFIGPQVEIGELSKTLPEVPNNLTVLEAFINEREDSIPNIKPDNEGRIIWANGKPEVTEYSIVYLHGFSASQEEGDPIHENLAKRYGCNLYLPRIAGHGLNEEEAMLDLTAEKMMQSAAEAIAIGMQIGKKVILVTTSTGGTYGLYLAENNPAIEALILYSPNIQIYDPNSWLLSKPWGLQLARLVKGTKYNEWEIEANRANYWTNKYRLEVLTELQVMVETTMTKETFEKVTQPVFLGYYYKNEEEQDNTVSVPAMLEMYEHLGTPDELKRKVAFPEAGHHVIGSDLTSGAYEQVEIETIKFLEEVVGLKPTVKKELKPETINQVSNSLKSILSEDIKFLSENDRKYNLEAVDLNGDNAPEYFVQFQSSYFCGSGGCTFLLLSSDMQLITRFTVTNAPIFVEPAFKNDWKILLTKSNDEFKEMAYDNGSYPSNPSILNKAPYDAPSGHAQVLFDNSELKYSF</sequence>
<accession>A0A974WJ00</accession>
<dbReference type="KEGG" id="fuv:JR347_02725"/>
<gene>
    <name evidence="3" type="ORF">JR347_02725</name>
</gene>
<evidence type="ECO:0000259" key="2">
    <source>
        <dbReference type="Pfam" id="PF12697"/>
    </source>
</evidence>
<dbReference type="GO" id="GO:0016787">
    <property type="term" value="F:hydrolase activity"/>
    <property type="evidence" value="ECO:0007669"/>
    <property type="project" value="UniProtKB-KW"/>
</dbReference>
<dbReference type="InterPro" id="IPR029058">
    <property type="entry name" value="AB_hydrolase_fold"/>
</dbReference>
<dbReference type="PANTHER" id="PTHR43798">
    <property type="entry name" value="MONOACYLGLYCEROL LIPASE"/>
    <property type="match status" value="1"/>
</dbReference>
<keyword evidence="1 3" id="KW-0378">Hydrolase</keyword>
<dbReference type="Pfam" id="PF12697">
    <property type="entry name" value="Abhydrolase_6"/>
    <property type="match status" value="1"/>
</dbReference>
<dbReference type="PANTHER" id="PTHR43798:SF31">
    <property type="entry name" value="AB HYDROLASE SUPERFAMILY PROTEIN YCLE"/>
    <property type="match status" value="1"/>
</dbReference>
<dbReference type="InterPro" id="IPR000073">
    <property type="entry name" value="AB_hydrolase_1"/>
</dbReference>
<organism evidence="3 4">
    <name type="scientific">Fulvivirga lutea</name>
    <dbReference type="NCBI Taxonomy" id="2810512"/>
    <lineage>
        <taxon>Bacteria</taxon>
        <taxon>Pseudomonadati</taxon>
        <taxon>Bacteroidota</taxon>
        <taxon>Cytophagia</taxon>
        <taxon>Cytophagales</taxon>
        <taxon>Fulvivirgaceae</taxon>
        <taxon>Fulvivirga</taxon>
    </lineage>
</organism>
<dbReference type="InterPro" id="IPR050266">
    <property type="entry name" value="AB_hydrolase_sf"/>
</dbReference>
<keyword evidence="4" id="KW-1185">Reference proteome</keyword>
<evidence type="ECO:0000313" key="3">
    <source>
        <dbReference type="EMBL" id="QSE98012.1"/>
    </source>
</evidence>
<evidence type="ECO:0000256" key="1">
    <source>
        <dbReference type="ARBA" id="ARBA00022801"/>
    </source>
</evidence>
<dbReference type="GO" id="GO:0016020">
    <property type="term" value="C:membrane"/>
    <property type="evidence" value="ECO:0007669"/>
    <property type="project" value="TreeGrafter"/>
</dbReference>
<reference evidence="3" key="1">
    <citation type="submission" date="2021-02" db="EMBL/GenBank/DDBJ databases">
        <title>Fulvivirga sp. S481 isolated from sea water.</title>
        <authorList>
            <person name="Bae S.S."/>
            <person name="Baek K."/>
        </authorList>
    </citation>
    <scope>NUCLEOTIDE SEQUENCE</scope>
    <source>
        <strain evidence="3">S481</strain>
    </source>
</reference>